<dbReference type="PANTHER" id="PTHR11985">
    <property type="entry name" value="GLYCEROL-3-PHOSPHATE DEHYDROGENASE"/>
    <property type="match status" value="1"/>
</dbReference>
<evidence type="ECO:0000256" key="1">
    <source>
        <dbReference type="ARBA" id="ARBA00001974"/>
    </source>
</evidence>
<evidence type="ECO:0000259" key="8">
    <source>
        <dbReference type="Pfam" id="PF16901"/>
    </source>
</evidence>
<dbReference type="PANTHER" id="PTHR11985:SF31">
    <property type="entry name" value="GLYCEROL-3-PHOSPHATE DEHYDROGENASE 2"/>
    <property type="match status" value="1"/>
</dbReference>
<feature type="region of interest" description="Disordered" evidence="6">
    <location>
        <begin position="389"/>
        <end position="409"/>
    </location>
</feature>
<accession>A0A6G8Q8U8</accession>
<gene>
    <name evidence="9" type="ORF">GBA63_08825</name>
</gene>
<dbReference type="RefSeq" id="WP_166175364.1">
    <property type="nucleotide sequence ID" value="NZ_CP045119.1"/>
</dbReference>
<dbReference type="GO" id="GO:0004368">
    <property type="term" value="F:glycerol-3-phosphate dehydrogenase (quinone) activity"/>
    <property type="evidence" value="ECO:0007669"/>
    <property type="project" value="InterPro"/>
</dbReference>
<name>A0A6G8Q8U8_9ACTN</name>
<evidence type="ECO:0000256" key="6">
    <source>
        <dbReference type="SAM" id="MobiDB-lite"/>
    </source>
</evidence>
<dbReference type="Pfam" id="PF01266">
    <property type="entry name" value="DAO"/>
    <property type="match status" value="1"/>
</dbReference>
<evidence type="ECO:0000256" key="5">
    <source>
        <dbReference type="ARBA" id="ARBA00023002"/>
    </source>
</evidence>
<keyword evidence="10" id="KW-1185">Reference proteome</keyword>
<sequence length="509" mass="53663">MTGGSRDEALERLGAGVFDLLVIGGGIAGCRTAYEAARAGLRVALVDAGDFAGATSGSSARLVHGGLRYLGRGDLRLVRAASVERNILCSRVAPHLMHPLPFVAATGKEIFRGTGIMAGLSLYAAVGGRGWPRPRAIAGQQAGRLVPRIQDSAVVPRAVFHEARTDDGRLTLATVKAARGAGAVVANYLRVVDLAVIPEGVSEAIMSGPEGELRARFRAVVNATGPWMDALRRLEDPRAEPATRLSKGVHVVLRSREAWRAAVAVSFRDGGHLYAIPHDDMVLVGTTDDEYAEEPGRVGPEAVDIARVLERASAFLPDDMLRPGAVASAYAGLRVLPLGAGATISAGRDHLLSVGPGGMVSVAGGKLTTHRRIAIDALRLLPSHVRPRNPRACDAPLPGSLPANVRARPDPENPVLRHLSRVYGHEAAMVLSRAARLPGGLERISPQGPDVWAQVHHAVAEEWALTVEDVVRRRTTLALRGLDTPEVRAGISAAISAPDRSPLPSGRTA</sequence>
<comment type="cofactor">
    <cofactor evidence="1">
        <name>FAD</name>
        <dbReference type="ChEBI" id="CHEBI:57692"/>
    </cofactor>
</comment>
<protein>
    <submittedName>
        <fullName evidence="9">FAD-dependent oxidoreductase</fullName>
    </submittedName>
</protein>
<dbReference type="KEGG" id="rub:GBA63_08825"/>
<dbReference type="Pfam" id="PF16901">
    <property type="entry name" value="DAO_C"/>
    <property type="match status" value="1"/>
</dbReference>
<evidence type="ECO:0000313" key="10">
    <source>
        <dbReference type="Proteomes" id="UP000501452"/>
    </source>
</evidence>
<dbReference type="PROSITE" id="PS51257">
    <property type="entry name" value="PROKAR_LIPOPROTEIN"/>
    <property type="match status" value="1"/>
</dbReference>
<feature type="domain" description="FAD dependent oxidoreductase" evidence="7">
    <location>
        <begin position="19"/>
        <end position="370"/>
    </location>
</feature>
<dbReference type="InterPro" id="IPR031656">
    <property type="entry name" value="DAO_C"/>
</dbReference>
<dbReference type="GO" id="GO:0046168">
    <property type="term" value="P:glycerol-3-phosphate catabolic process"/>
    <property type="evidence" value="ECO:0007669"/>
    <property type="project" value="TreeGrafter"/>
</dbReference>
<evidence type="ECO:0000313" key="9">
    <source>
        <dbReference type="EMBL" id="QIN82737.1"/>
    </source>
</evidence>
<evidence type="ECO:0000259" key="7">
    <source>
        <dbReference type="Pfam" id="PF01266"/>
    </source>
</evidence>
<dbReference type="SUPFAM" id="SSF51905">
    <property type="entry name" value="FAD/NAD(P)-binding domain"/>
    <property type="match status" value="1"/>
</dbReference>
<comment type="similarity">
    <text evidence="2">Belongs to the FAD-dependent glycerol-3-phosphate dehydrogenase family.</text>
</comment>
<dbReference type="InterPro" id="IPR006076">
    <property type="entry name" value="FAD-dep_OxRdtase"/>
</dbReference>
<keyword evidence="3" id="KW-0285">Flavoprotein</keyword>
<dbReference type="Gene3D" id="3.30.9.10">
    <property type="entry name" value="D-Amino Acid Oxidase, subunit A, domain 2"/>
    <property type="match status" value="1"/>
</dbReference>
<dbReference type="InterPro" id="IPR038299">
    <property type="entry name" value="DAO_C_sf"/>
</dbReference>
<dbReference type="Proteomes" id="UP000501452">
    <property type="component" value="Chromosome"/>
</dbReference>
<organism evidence="9 10">
    <name type="scientific">Rubrobacter tropicus</name>
    <dbReference type="NCBI Taxonomy" id="2653851"/>
    <lineage>
        <taxon>Bacteria</taxon>
        <taxon>Bacillati</taxon>
        <taxon>Actinomycetota</taxon>
        <taxon>Rubrobacteria</taxon>
        <taxon>Rubrobacterales</taxon>
        <taxon>Rubrobacteraceae</taxon>
        <taxon>Rubrobacter</taxon>
    </lineage>
</organism>
<dbReference type="AlphaFoldDB" id="A0A6G8Q8U8"/>
<dbReference type="EMBL" id="CP045119">
    <property type="protein sequence ID" value="QIN82737.1"/>
    <property type="molecule type" value="Genomic_DNA"/>
</dbReference>
<keyword evidence="4" id="KW-0274">FAD</keyword>
<evidence type="ECO:0000256" key="3">
    <source>
        <dbReference type="ARBA" id="ARBA00022630"/>
    </source>
</evidence>
<reference evidence="9 10" key="1">
    <citation type="submission" date="2019-10" db="EMBL/GenBank/DDBJ databases">
        <title>Rubrobacter sp nov SCSIO 52090 isolated from a deep-sea sediment in the South China Sea.</title>
        <authorList>
            <person name="Chen R.W."/>
        </authorList>
    </citation>
    <scope>NUCLEOTIDE SEQUENCE [LARGE SCALE GENOMIC DNA]</scope>
    <source>
        <strain evidence="9 10">SCSIO 52909</strain>
    </source>
</reference>
<dbReference type="Gene3D" id="1.10.8.870">
    <property type="entry name" value="Alpha-glycerophosphate oxidase, cap domain"/>
    <property type="match status" value="1"/>
</dbReference>
<dbReference type="Gene3D" id="3.50.50.60">
    <property type="entry name" value="FAD/NAD(P)-binding domain"/>
    <property type="match status" value="1"/>
</dbReference>
<feature type="domain" description="Alpha-glycerophosphate oxidase C-terminal" evidence="8">
    <location>
        <begin position="404"/>
        <end position="480"/>
    </location>
</feature>
<evidence type="ECO:0000256" key="2">
    <source>
        <dbReference type="ARBA" id="ARBA00007330"/>
    </source>
</evidence>
<dbReference type="PRINTS" id="PR01001">
    <property type="entry name" value="FADG3PDH"/>
</dbReference>
<proteinExistence type="inferred from homology"/>
<evidence type="ECO:0000256" key="4">
    <source>
        <dbReference type="ARBA" id="ARBA00022827"/>
    </source>
</evidence>
<dbReference type="InterPro" id="IPR000447">
    <property type="entry name" value="G3P_DH_FAD-dep"/>
</dbReference>
<dbReference type="InterPro" id="IPR036188">
    <property type="entry name" value="FAD/NAD-bd_sf"/>
</dbReference>
<keyword evidence="5" id="KW-0560">Oxidoreductase</keyword>